<feature type="transmembrane region" description="Helical" evidence="1">
    <location>
        <begin position="115"/>
        <end position="138"/>
    </location>
</feature>
<dbReference type="PANTHER" id="PTHR37305">
    <property type="entry name" value="INTEGRAL MEMBRANE PROTEIN-RELATED"/>
    <property type="match status" value="1"/>
</dbReference>
<keyword evidence="3" id="KW-1185">Reference proteome</keyword>
<feature type="transmembrane region" description="Helical" evidence="1">
    <location>
        <begin position="158"/>
        <end position="184"/>
    </location>
</feature>
<feature type="transmembrane region" description="Helical" evidence="1">
    <location>
        <begin position="38"/>
        <end position="59"/>
    </location>
</feature>
<feature type="transmembrane region" description="Helical" evidence="1">
    <location>
        <begin position="241"/>
        <end position="262"/>
    </location>
</feature>
<feature type="transmembrane region" description="Helical" evidence="1">
    <location>
        <begin position="191"/>
        <end position="210"/>
    </location>
</feature>
<organism evidence="2 3">
    <name type="scientific">Streptomyces polyasparticus</name>
    <dbReference type="NCBI Taxonomy" id="2767826"/>
    <lineage>
        <taxon>Bacteria</taxon>
        <taxon>Bacillati</taxon>
        <taxon>Actinomycetota</taxon>
        <taxon>Actinomycetes</taxon>
        <taxon>Kitasatosporales</taxon>
        <taxon>Streptomycetaceae</taxon>
        <taxon>Streptomyces</taxon>
    </lineage>
</organism>
<feature type="transmembrane region" description="Helical" evidence="1">
    <location>
        <begin position="71"/>
        <end position="94"/>
    </location>
</feature>
<dbReference type="RefSeq" id="WP_187819552.1">
    <property type="nucleotide sequence ID" value="NZ_JACTVJ010000035.1"/>
</dbReference>
<dbReference type="Proteomes" id="UP000642284">
    <property type="component" value="Unassembled WGS sequence"/>
</dbReference>
<name>A0ABR7SWG7_9ACTN</name>
<keyword evidence="1" id="KW-0472">Membrane</keyword>
<evidence type="ECO:0000313" key="3">
    <source>
        <dbReference type="Proteomes" id="UP000642284"/>
    </source>
</evidence>
<proteinExistence type="predicted"/>
<keyword evidence="1" id="KW-1133">Transmembrane helix</keyword>
<gene>
    <name evidence="2" type="ORF">H9Y04_42100</name>
</gene>
<protein>
    <submittedName>
        <fullName evidence="2">ABC transporter permease subunit</fullName>
    </submittedName>
</protein>
<dbReference type="PANTHER" id="PTHR37305:SF1">
    <property type="entry name" value="MEMBRANE PROTEIN"/>
    <property type="match status" value="1"/>
</dbReference>
<evidence type="ECO:0000313" key="2">
    <source>
        <dbReference type="EMBL" id="MBC9719124.1"/>
    </source>
</evidence>
<reference evidence="2 3" key="1">
    <citation type="submission" date="2020-08" db="EMBL/GenBank/DDBJ databases">
        <title>Genemic of Streptomyces polyaspartic.</title>
        <authorList>
            <person name="Liu W."/>
        </authorList>
    </citation>
    <scope>NUCLEOTIDE SEQUENCE [LARGE SCALE GENOMIC DNA]</scope>
    <source>
        <strain evidence="2 3">TRM66268-LWL</strain>
    </source>
</reference>
<comment type="caution">
    <text evidence="2">The sequence shown here is derived from an EMBL/GenBank/DDBJ whole genome shotgun (WGS) entry which is preliminary data.</text>
</comment>
<sequence length="267" mass="27575">MSTATIARQTRTTSSYAVTPVRVLRSEWHKFWTVRSTWITLLSSAVLIIGLGLLVSANYDTGSREFVDPIGIGLAGTQIAQISLPVLGVLIIAGEYTSGMIRASLTAVPRRVTVLWAKAAVLAAIVFPLTLVTCLIAYPLAQTFLAGTDQEAALTDPGVLTAVLGMSAGITALSVFALGLGAVLRSVAGGIAAFVGGIMILPEVISMIPIDAVDTAIEYFPVQSAGNVAALDPIAGAPSPAASLIALVLWAAGSVAVAAFFLKRRDV</sequence>
<keyword evidence="1" id="KW-0812">Transmembrane</keyword>
<evidence type="ECO:0000256" key="1">
    <source>
        <dbReference type="SAM" id="Phobius"/>
    </source>
</evidence>
<dbReference type="EMBL" id="JACTVJ010000035">
    <property type="protein sequence ID" value="MBC9719124.1"/>
    <property type="molecule type" value="Genomic_DNA"/>
</dbReference>
<accession>A0ABR7SWG7</accession>